<reference evidence="1 2" key="1">
    <citation type="journal article" date="2011" name="J. Bacteriol.">
        <title>Genome sequence of the mercury-methylating and pleomorphic Desulfovibrio africanus Strain Walvis Bay.</title>
        <authorList>
            <person name="Brown S.D."/>
            <person name="Wall J.D."/>
            <person name="Kucken A.M."/>
            <person name="Gilmour C.C."/>
            <person name="Podar M."/>
            <person name="Brandt C.C."/>
            <person name="Teshima H."/>
            <person name="Detter J.C."/>
            <person name="Han C.S."/>
            <person name="Land M.L."/>
            <person name="Lucas S."/>
            <person name="Han J."/>
            <person name="Pennacchio L."/>
            <person name="Nolan M."/>
            <person name="Pitluck S."/>
            <person name="Woyke T."/>
            <person name="Goodwin L."/>
            <person name="Palumbo A.V."/>
            <person name="Elias D.A."/>
        </authorList>
    </citation>
    <scope>NUCLEOTIDE SEQUENCE [LARGE SCALE GENOMIC DNA]</scope>
    <source>
        <strain evidence="1 2">Walvis Bay</strain>
    </source>
</reference>
<organism evidence="1 2">
    <name type="scientific">Desulfocurvibacter africanus subsp. africanus str. Walvis Bay</name>
    <dbReference type="NCBI Taxonomy" id="690850"/>
    <lineage>
        <taxon>Bacteria</taxon>
        <taxon>Pseudomonadati</taxon>
        <taxon>Thermodesulfobacteriota</taxon>
        <taxon>Desulfovibrionia</taxon>
        <taxon>Desulfovibrionales</taxon>
        <taxon>Desulfovibrionaceae</taxon>
        <taxon>Desulfocurvibacter</taxon>
    </lineage>
</organism>
<dbReference type="HOGENOM" id="CLU_2648534_0_0_7"/>
<dbReference type="STRING" id="690850.Desaf_0674"/>
<accession>F3YVZ6</accession>
<dbReference type="KEGG" id="daf:Desaf_0674"/>
<evidence type="ECO:0000313" key="1">
    <source>
        <dbReference type="EMBL" id="EGJ49026.1"/>
    </source>
</evidence>
<dbReference type="AlphaFoldDB" id="F3YVZ6"/>
<sequence length="76" mass="8970">MRTENELTSYRVHRWFDTKACKPVDFGIQAIFNGHWVNLAENGKALLFDLEYDACAKILELKERDAEKRQAREGRR</sequence>
<dbReference type="Proteomes" id="UP000007844">
    <property type="component" value="Chromosome"/>
</dbReference>
<name>F3YVZ6_DESAF</name>
<gene>
    <name evidence="1" type="ORF">Desaf_0674</name>
</gene>
<evidence type="ECO:0000313" key="2">
    <source>
        <dbReference type="Proteomes" id="UP000007844"/>
    </source>
</evidence>
<keyword evidence="2" id="KW-1185">Reference proteome</keyword>
<protein>
    <submittedName>
        <fullName evidence="1">Uncharacterized protein</fullName>
    </submittedName>
</protein>
<dbReference type="EMBL" id="CP003221">
    <property type="protein sequence ID" value="EGJ49026.1"/>
    <property type="molecule type" value="Genomic_DNA"/>
</dbReference>
<proteinExistence type="predicted"/>
<dbReference type="RefSeq" id="WP_014258862.1">
    <property type="nucleotide sequence ID" value="NC_016629.1"/>
</dbReference>